<protein>
    <recommendedName>
        <fullName evidence="1">CRAL-TRIO domain-containing protein</fullName>
    </recommendedName>
</protein>
<dbReference type="Gene3D" id="3.40.525.10">
    <property type="entry name" value="CRAL-TRIO lipid binding domain"/>
    <property type="match status" value="1"/>
</dbReference>
<dbReference type="EMBL" id="CDMZ01000227">
    <property type="protein sequence ID" value="CEM09689.1"/>
    <property type="molecule type" value="Genomic_DNA"/>
</dbReference>
<dbReference type="SUPFAM" id="SSF52087">
    <property type="entry name" value="CRAL/TRIO domain"/>
    <property type="match status" value="1"/>
</dbReference>
<accession>A0A0G4F9Y0</accession>
<dbReference type="PROSITE" id="PS50191">
    <property type="entry name" value="CRAL_TRIO"/>
    <property type="match status" value="1"/>
</dbReference>
<proteinExistence type="predicted"/>
<dbReference type="InterPro" id="IPR036865">
    <property type="entry name" value="CRAL-TRIO_dom_sf"/>
</dbReference>
<dbReference type="PANTHER" id="PTHR45824:SF29">
    <property type="entry name" value="GH16843P"/>
    <property type="match status" value="1"/>
</dbReference>
<dbReference type="PANTHER" id="PTHR45824">
    <property type="entry name" value="GH16843P"/>
    <property type="match status" value="1"/>
</dbReference>
<dbReference type="GO" id="GO:0008526">
    <property type="term" value="F:phosphatidylinositol transfer activity"/>
    <property type="evidence" value="ECO:0007669"/>
    <property type="project" value="TreeGrafter"/>
</dbReference>
<evidence type="ECO:0000259" key="1">
    <source>
        <dbReference type="PROSITE" id="PS50191"/>
    </source>
</evidence>
<name>A0A0G4F9Y0_9ALVE</name>
<feature type="domain" description="CRAL-TRIO" evidence="1">
    <location>
        <begin position="213"/>
        <end position="386"/>
    </location>
</feature>
<dbReference type="Pfam" id="PF00650">
    <property type="entry name" value="CRAL_TRIO"/>
    <property type="match status" value="1"/>
</dbReference>
<dbReference type="PhylomeDB" id="A0A0G4F9Y0"/>
<dbReference type="InterPro" id="IPR052578">
    <property type="entry name" value="PI_Transfer_CRAL-TRIO"/>
</dbReference>
<evidence type="ECO:0000313" key="2">
    <source>
        <dbReference type="EMBL" id="CEM09689.1"/>
    </source>
</evidence>
<dbReference type="SMART" id="SM00516">
    <property type="entry name" value="SEC14"/>
    <property type="match status" value="1"/>
</dbReference>
<dbReference type="AlphaFoldDB" id="A0A0G4F9Y0"/>
<dbReference type="CDD" id="cd00170">
    <property type="entry name" value="SEC14"/>
    <property type="match status" value="1"/>
</dbReference>
<gene>
    <name evidence="2" type="ORF">Cvel_15936</name>
</gene>
<organism evidence="2">
    <name type="scientific">Chromera velia CCMP2878</name>
    <dbReference type="NCBI Taxonomy" id="1169474"/>
    <lineage>
        <taxon>Eukaryota</taxon>
        <taxon>Sar</taxon>
        <taxon>Alveolata</taxon>
        <taxon>Colpodellida</taxon>
        <taxon>Chromeraceae</taxon>
        <taxon>Chromera</taxon>
    </lineage>
</organism>
<reference evidence="2" key="1">
    <citation type="submission" date="2014-11" db="EMBL/GenBank/DDBJ databases">
        <authorList>
            <person name="Otto D Thomas"/>
            <person name="Naeem Raeece"/>
        </authorList>
    </citation>
    <scope>NUCLEOTIDE SEQUENCE</scope>
</reference>
<dbReference type="VEuPathDB" id="CryptoDB:Cvel_15936"/>
<dbReference type="InterPro" id="IPR001251">
    <property type="entry name" value="CRAL-TRIO_dom"/>
</dbReference>
<sequence length="386" mass="42413">MMSEYFLHNPENPSGGESRLAAYAHKRASVRHLLALVRRDSIFGNETLYDAAHDLTEEFDGGSPKIPVLQDIFPSETSSTSNVAPLPAPAAAAGEAAATGGDSPSAHALAEAVKSRRQTAHNLEEELKRETVQDPEVVFAIEKARIRRANMLKQARTEFGSCLTTIRANFPDMEEVDLARFVVKGKGNVKDVTERLTKTIEWRRKVGDPVNKDMVEKAAVSKAVFMHKHTKDGLPIMVVRGAYYDRKLAPAEEYVLYVCFLMDAMLGSGDDDYEQIAVLVDIRGYEGAPNQVVDVSFLKGLIGCVSAHYPQRLGMLCVFPCPMVAKGVFSMVKPFIDKRTQDKIRILSGPSSVGSPVPSQLFDLLDKKNLHVMMDGEGDGPIEYGL</sequence>